<comment type="caution">
    <text evidence="1">The sequence shown here is derived from an EMBL/GenBank/DDBJ whole genome shotgun (WGS) entry which is preliminary data.</text>
</comment>
<protein>
    <recommendedName>
        <fullName evidence="3">DUF4259 domain-containing protein</fullName>
    </recommendedName>
</protein>
<reference evidence="1 2" key="1">
    <citation type="submission" date="2024-04" db="EMBL/GenBank/DDBJ databases">
        <title>Novel genus in family Flammeovirgaceae.</title>
        <authorList>
            <person name="Nguyen T.H."/>
            <person name="Vuong T.Q."/>
            <person name="Le H."/>
            <person name="Kim S.-G."/>
        </authorList>
    </citation>
    <scope>NUCLEOTIDE SEQUENCE [LARGE SCALE GENOMIC DNA]</scope>
    <source>
        <strain evidence="1 2">JCM 23209</strain>
    </source>
</reference>
<dbReference type="RefSeq" id="WP_346824736.1">
    <property type="nucleotide sequence ID" value="NZ_JBDKWZ010000031.1"/>
</dbReference>
<name>A0AAW9SLD1_9BACT</name>
<dbReference type="EMBL" id="JBDKWZ010000031">
    <property type="protein sequence ID" value="MEN7551958.1"/>
    <property type="molecule type" value="Genomic_DNA"/>
</dbReference>
<dbReference type="Proteomes" id="UP001403385">
    <property type="component" value="Unassembled WGS sequence"/>
</dbReference>
<dbReference type="AlphaFoldDB" id="A0AAW9SLD1"/>
<evidence type="ECO:0000313" key="1">
    <source>
        <dbReference type="EMBL" id="MEN7551958.1"/>
    </source>
</evidence>
<evidence type="ECO:0000313" key="2">
    <source>
        <dbReference type="Proteomes" id="UP001403385"/>
    </source>
</evidence>
<gene>
    <name evidence="1" type="ORF">AAG747_28850</name>
</gene>
<evidence type="ECO:0008006" key="3">
    <source>
        <dbReference type="Google" id="ProtNLM"/>
    </source>
</evidence>
<sequence>MWGNQPWDNDCAADWFAKTIGDSGLATRVRNTLQELLAQEYWDDEALLVRAASYCLLQFGHVYVWPIDELEKDLDLAIQGLKRVLEEGEYFDPEILQVEIAELENRLSVLQSR</sequence>
<organism evidence="1 2">
    <name type="scientific">Rapidithrix thailandica</name>
    <dbReference type="NCBI Taxonomy" id="413964"/>
    <lineage>
        <taxon>Bacteria</taxon>
        <taxon>Pseudomonadati</taxon>
        <taxon>Bacteroidota</taxon>
        <taxon>Cytophagia</taxon>
        <taxon>Cytophagales</taxon>
        <taxon>Flammeovirgaceae</taxon>
        <taxon>Rapidithrix</taxon>
    </lineage>
</organism>
<proteinExistence type="predicted"/>
<keyword evidence="2" id="KW-1185">Reference proteome</keyword>
<accession>A0AAW9SLD1</accession>